<dbReference type="PROSITE" id="PS50088">
    <property type="entry name" value="ANK_REPEAT"/>
    <property type="match status" value="2"/>
</dbReference>
<dbReference type="Pfam" id="PF12796">
    <property type="entry name" value="Ank_2"/>
    <property type="match status" value="1"/>
</dbReference>
<keyword evidence="1" id="KW-0677">Repeat</keyword>
<dbReference type="VEuPathDB" id="FungiDB:AJ78_04056"/>
<dbReference type="PROSITE" id="PS50297">
    <property type="entry name" value="ANK_REP_REGION"/>
    <property type="match status" value="2"/>
</dbReference>
<feature type="repeat" description="ANK" evidence="3">
    <location>
        <begin position="118"/>
        <end position="150"/>
    </location>
</feature>
<accession>A0A1J9PH18</accession>
<evidence type="ECO:0000313" key="4">
    <source>
        <dbReference type="EMBL" id="OJD15721.1"/>
    </source>
</evidence>
<evidence type="ECO:0000256" key="2">
    <source>
        <dbReference type="ARBA" id="ARBA00023043"/>
    </source>
</evidence>
<protein>
    <submittedName>
        <fullName evidence="4">Uncharacterized protein</fullName>
    </submittedName>
</protein>
<feature type="repeat" description="ANK" evidence="3">
    <location>
        <begin position="85"/>
        <end position="117"/>
    </location>
</feature>
<dbReference type="GO" id="GO:0000976">
    <property type="term" value="F:transcription cis-regulatory region binding"/>
    <property type="evidence" value="ECO:0007669"/>
    <property type="project" value="TreeGrafter"/>
</dbReference>
<evidence type="ECO:0000313" key="5">
    <source>
        <dbReference type="Proteomes" id="UP000182235"/>
    </source>
</evidence>
<dbReference type="SUPFAM" id="SSF48403">
    <property type="entry name" value="Ankyrin repeat"/>
    <property type="match status" value="1"/>
</dbReference>
<dbReference type="STRING" id="1447872.A0A1J9PH18"/>
<dbReference type="AlphaFoldDB" id="A0A1J9PH18"/>
<dbReference type="PANTHER" id="PTHR24193">
    <property type="entry name" value="ANKYRIN REPEAT PROTEIN"/>
    <property type="match status" value="1"/>
</dbReference>
<evidence type="ECO:0000256" key="1">
    <source>
        <dbReference type="ARBA" id="ARBA00022737"/>
    </source>
</evidence>
<dbReference type="InterPro" id="IPR050663">
    <property type="entry name" value="Ankyrin-SOCS_Box"/>
</dbReference>
<keyword evidence="5" id="KW-1185">Reference proteome</keyword>
<dbReference type="InterPro" id="IPR036770">
    <property type="entry name" value="Ankyrin_rpt-contain_sf"/>
</dbReference>
<dbReference type="Gene3D" id="1.25.40.20">
    <property type="entry name" value="Ankyrin repeat-containing domain"/>
    <property type="match status" value="2"/>
</dbReference>
<reference evidence="4 5" key="1">
    <citation type="submission" date="2015-07" db="EMBL/GenBank/DDBJ databases">
        <title>Emmonsia species relationships and genome sequence.</title>
        <authorList>
            <consortium name="The Broad Institute Genomics Platform"/>
            <person name="Cuomo C.A."/>
            <person name="Munoz J.F."/>
            <person name="Imamovic A."/>
            <person name="Priest M.E."/>
            <person name="Young S."/>
            <person name="Clay O.K."/>
            <person name="McEwen J.G."/>
        </authorList>
    </citation>
    <scope>NUCLEOTIDE SEQUENCE [LARGE SCALE GENOMIC DNA]</scope>
    <source>
        <strain evidence="4 5">UAMH 9510</strain>
    </source>
</reference>
<dbReference type="EMBL" id="LGRN01000141">
    <property type="protein sequence ID" value="OJD15721.1"/>
    <property type="molecule type" value="Genomic_DNA"/>
</dbReference>
<comment type="caution">
    <text evidence="4">The sequence shown here is derived from an EMBL/GenBank/DDBJ whole genome shotgun (WGS) entry which is preliminary data.</text>
</comment>
<dbReference type="SMART" id="SM00248">
    <property type="entry name" value="ANK"/>
    <property type="match status" value="8"/>
</dbReference>
<dbReference type="InterPro" id="IPR002110">
    <property type="entry name" value="Ankyrin_rpt"/>
</dbReference>
<name>A0A1J9PH18_9EURO</name>
<dbReference type="Proteomes" id="UP000182235">
    <property type="component" value="Unassembled WGS sequence"/>
</dbReference>
<dbReference type="PRINTS" id="PR01415">
    <property type="entry name" value="ANKYRIN"/>
</dbReference>
<dbReference type="GO" id="GO:0045944">
    <property type="term" value="P:positive regulation of transcription by RNA polymerase II"/>
    <property type="evidence" value="ECO:0007669"/>
    <property type="project" value="TreeGrafter"/>
</dbReference>
<proteinExistence type="predicted"/>
<keyword evidence="2 3" id="KW-0040">ANK repeat</keyword>
<dbReference type="GO" id="GO:0005634">
    <property type="term" value="C:nucleus"/>
    <property type="evidence" value="ECO:0007669"/>
    <property type="project" value="TreeGrafter"/>
</dbReference>
<organism evidence="4 5">
    <name type="scientific">Emergomyces pasteurianus Ep9510</name>
    <dbReference type="NCBI Taxonomy" id="1447872"/>
    <lineage>
        <taxon>Eukaryota</taxon>
        <taxon>Fungi</taxon>
        <taxon>Dikarya</taxon>
        <taxon>Ascomycota</taxon>
        <taxon>Pezizomycotina</taxon>
        <taxon>Eurotiomycetes</taxon>
        <taxon>Eurotiomycetidae</taxon>
        <taxon>Onygenales</taxon>
        <taxon>Ajellomycetaceae</taxon>
        <taxon>Emergomyces</taxon>
    </lineage>
</organism>
<gene>
    <name evidence="4" type="ORF">AJ78_04056</name>
</gene>
<dbReference type="PANTHER" id="PTHR24193:SF121">
    <property type="entry name" value="ADA2A-CONTAINING COMPLEX COMPONENT 3, ISOFORM D"/>
    <property type="match status" value="1"/>
</dbReference>
<evidence type="ECO:0000256" key="3">
    <source>
        <dbReference type="PROSITE-ProRule" id="PRU00023"/>
    </source>
</evidence>
<dbReference type="OrthoDB" id="4187159at2759"/>
<sequence length="364" mass="39947">MQFTDLPVEIHFSIAAYLHVKDISSLVRTSQWVKGTLHPELRRRATTHVFGHGGSVLHWAAGYDKVKHAQEFLDMGLPISQKNSWGQTPLHCAAQHSNANVAKLLISRGADIASADHYRHTALSIAASRHMADILQLLIDAGADVSARNEIDSRGRTALLSAISSYNPRTDYNKADNTIRTLLRGGADPMGTDHNGLTPLVLALDTNNFSALCLLLGAGAHFPPGTDMTIILNRVMEWSNEPIVKILVAIGTDIAQMFTSAIHHAKAHIVRYLLRAYPESEMSDEIKNRALETLVRRNNVEAAEVLISAGAKATTVIVEENKTMSLIHLAMKNRSAKMVKLLLDSGAERVLRIRSGRNRQQKGS</sequence>